<keyword evidence="2" id="KW-1185">Reference proteome</keyword>
<evidence type="ECO:0000313" key="1">
    <source>
        <dbReference type="EMBL" id="SEU02536.1"/>
    </source>
</evidence>
<dbReference type="RefSeq" id="WP_090737650.1">
    <property type="nucleotide sequence ID" value="NZ_FOHO01000020.1"/>
</dbReference>
<organism evidence="1 2">
    <name type="scientific">Paracoccus homiensis</name>
    <dbReference type="NCBI Taxonomy" id="364199"/>
    <lineage>
        <taxon>Bacteria</taxon>
        <taxon>Pseudomonadati</taxon>
        <taxon>Pseudomonadota</taxon>
        <taxon>Alphaproteobacteria</taxon>
        <taxon>Rhodobacterales</taxon>
        <taxon>Paracoccaceae</taxon>
        <taxon>Paracoccus</taxon>
    </lineage>
</organism>
<proteinExistence type="predicted"/>
<dbReference type="Proteomes" id="UP000199180">
    <property type="component" value="Unassembled WGS sequence"/>
</dbReference>
<protein>
    <submittedName>
        <fullName evidence="1">Uncharacterized protein</fullName>
    </submittedName>
</protein>
<name>A0A1I0IYM8_9RHOB</name>
<accession>A0A1I0IYM8</accession>
<reference evidence="1 2" key="1">
    <citation type="submission" date="2016-10" db="EMBL/GenBank/DDBJ databases">
        <authorList>
            <person name="de Groot N.N."/>
        </authorList>
    </citation>
    <scope>NUCLEOTIDE SEQUENCE [LARGE SCALE GENOMIC DNA]</scope>
    <source>
        <strain evidence="1 2">DSM 17862</strain>
    </source>
</reference>
<dbReference type="AlphaFoldDB" id="A0A1I0IYM8"/>
<gene>
    <name evidence="1" type="ORF">SAMN04489858_12021</name>
</gene>
<dbReference type="EMBL" id="FOHO01000020">
    <property type="protein sequence ID" value="SEU02536.1"/>
    <property type="molecule type" value="Genomic_DNA"/>
</dbReference>
<dbReference type="STRING" id="364199.SAMN04489858_12021"/>
<sequence length="77" mass="9128">MMHHTSFTDAISANAQAWLNGEITARELGVLEATDDLARERRHYAECKAKRLPKMTDYHRRRMLRAYLEIRAARKWQ</sequence>
<evidence type="ECO:0000313" key="2">
    <source>
        <dbReference type="Proteomes" id="UP000199180"/>
    </source>
</evidence>